<dbReference type="OrthoDB" id="9793440at2"/>
<evidence type="ECO:0000313" key="3">
    <source>
        <dbReference type="Proteomes" id="UP000230390"/>
    </source>
</evidence>
<evidence type="ECO:0000256" key="1">
    <source>
        <dbReference type="SAM" id="MobiDB-lite"/>
    </source>
</evidence>
<dbReference type="AlphaFoldDB" id="A0A2G8TF85"/>
<reference evidence="2 3" key="1">
    <citation type="submission" date="2017-10" db="EMBL/GenBank/DDBJ databases">
        <title>Massilia psychrophilum sp. nov., a novel purple-pigmented bacterium isolated from Tianshan glacier, Xinjiang Municipality, China.</title>
        <authorList>
            <person name="Wang H."/>
        </authorList>
    </citation>
    <scope>NUCLEOTIDE SEQUENCE [LARGE SCALE GENOMIC DNA]</scope>
    <source>
        <strain evidence="2 3">JCM 30074</strain>
    </source>
</reference>
<dbReference type="InterPro" id="IPR011330">
    <property type="entry name" value="Glyco_hydro/deAcase_b/a-brl"/>
</dbReference>
<proteinExistence type="predicted"/>
<keyword evidence="3" id="KW-1185">Reference proteome</keyword>
<organism evidence="2 3">
    <name type="scientific">Massilia eurypsychrophila</name>
    <dbReference type="NCBI Taxonomy" id="1485217"/>
    <lineage>
        <taxon>Bacteria</taxon>
        <taxon>Pseudomonadati</taxon>
        <taxon>Pseudomonadota</taxon>
        <taxon>Betaproteobacteria</taxon>
        <taxon>Burkholderiales</taxon>
        <taxon>Oxalobacteraceae</taxon>
        <taxon>Telluria group</taxon>
        <taxon>Massilia</taxon>
    </lineage>
</organism>
<name>A0A2G8TF85_9BURK</name>
<dbReference type="Proteomes" id="UP000230390">
    <property type="component" value="Unassembled WGS sequence"/>
</dbReference>
<comment type="caution">
    <text evidence="2">The sequence shown here is derived from an EMBL/GenBank/DDBJ whole genome shotgun (WGS) entry which is preliminary data.</text>
</comment>
<dbReference type="SUPFAM" id="SSF88713">
    <property type="entry name" value="Glycoside hydrolase/deacetylase"/>
    <property type="match status" value="1"/>
</dbReference>
<dbReference type="CDD" id="cd11374">
    <property type="entry name" value="CE4_u10"/>
    <property type="match status" value="1"/>
</dbReference>
<evidence type="ECO:0000313" key="2">
    <source>
        <dbReference type="EMBL" id="PIL44609.1"/>
    </source>
</evidence>
<feature type="region of interest" description="Disordered" evidence="1">
    <location>
        <begin position="252"/>
        <end position="283"/>
    </location>
</feature>
<sequence>MPLTDRTLCVAIHDVAPDTWDDCLRLHQAVRAVADIPLTWLVVPRYHGRSLPSAPMERALDALLAQGHELALHGYTHLDSAPPHASWRSRFLRNVFTQGEGEFAAIGEQEARQQIELGLAWFAERGWAVRGFVPPAWLLGAGAWRALRTFALDYTTTMTHFHLLRTRRSLLAPSLVYTARNRAGRLLSPRLAGATAAAMKPAPLVRLGLHPRDAHYPALLRHAQRLVERLLAERRPRTKAEFAAAWDDVPAKTGVTSMDPTGRRRPSANAQSPHTRASDGHSG</sequence>
<dbReference type="RefSeq" id="WP_099788671.1">
    <property type="nucleotide sequence ID" value="NZ_JBHLYV010000004.1"/>
</dbReference>
<dbReference type="Gene3D" id="3.20.20.370">
    <property type="entry name" value="Glycoside hydrolase/deacetylase"/>
    <property type="match status" value="1"/>
</dbReference>
<protein>
    <submittedName>
        <fullName evidence="2">DUF2334 domain-containing protein</fullName>
    </submittedName>
</protein>
<dbReference type="Pfam" id="PF10096">
    <property type="entry name" value="DUF2334"/>
    <property type="match status" value="1"/>
</dbReference>
<dbReference type="InterPro" id="IPR018763">
    <property type="entry name" value="DUF2334"/>
</dbReference>
<dbReference type="EMBL" id="PDOC01000006">
    <property type="protein sequence ID" value="PIL44609.1"/>
    <property type="molecule type" value="Genomic_DNA"/>
</dbReference>
<dbReference type="GO" id="GO:0005975">
    <property type="term" value="P:carbohydrate metabolic process"/>
    <property type="evidence" value="ECO:0007669"/>
    <property type="project" value="InterPro"/>
</dbReference>
<gene>
    <name evidence="2" type="ORF">CR105_11845</name>
</gene>
<accession>A0A2G8TF85</accession>